<dbReference type="Pfam" id="PF01409">
    <property type="entry name" value="tRNA-synt_2d"/>
    <property type="match status" value="1"/>
</dbReference>
<dbReference type="GO" id="GO:0006412">
    <property type="term" value="P:translation"/>
    <property type="evidence" value="ECO:0007669"/>
    <property type="project" value="UniProtKB-KW"/>
</dbReference>
<accession>A0A8D9DZ38</accession>
<keyword evidence="4" id="KW-0648">Protein biosynthesis</keyword>
<keyword evidence="2" id="KW-0547">Nucleotide-binding</keyword>
<organism evidence="8">
    <name type="scientific">Cacopsylla melanoneura</name>
    <dbReference type="NCBI Taxonomy" id="428564"/>
    <lineage>
        <taxon>Eukaryota</taxon>
        <taxon>Metazoa</taxon>
        <taxon>Ecdysozoa</taxon>
        <taxon>Arthropoda</taxon>
        <taxon>Hexapoda</taxon>
        <taxon>Insecta</taxon>
        <taxon>Pterygota</taxon>
        <taxon>Neoptera</taxon>
        <taxon>Paraneoptera</taxon>
        <taxon>Hemiptera</taxon>
        <taxon>Sternorrhyncha</taxon>
        <taxon>Psylloidea</taxon>
        <taxon>Psyllidae</taxon>
        <taxon>Psyllinae</taxon>
        <taxon>Cacopsylla</taxon>
    </lineage>
</organism>
<evidence type="ECO:0000256" key="1">
    <source>
        <dbReference type="ARBA" id="ARBA00022598"/>
    </source>
</evidence>
<name>A0A8D9DZ38_9HEMI</name>
<dbReference type="GO" id="GO:0005524">
    <property type="term" value="F:ATP binding"/>
    <property type="evidence" value="ECO:0007669"/>
    <property type="project" value="UniProtKB-KW"/>
</dbReference>
<dbReference type="GO" id="GO:0000049">
    <property type="term" value="F:tRNA binding"/>
    <property type="evidence" value="ECO:0007669"/>
    <property type="project" value="InterPro"/>
</dbReference>
<keyword evidence="6" id="KW-1133">Transmembrane helix</keyword>
<feature type="transmembrane region" description="Helical" evidence="6">
    <location>
        <begin position="12"/>
        <end position="30"/>
    </location>
</feature>
<dbReference type="GO" id="GO:0004812">
    <property type="term" value="F:aminoacyl-tRNA ligase activity"/>
    <property type="evidence" value="ECO:0007669"/>
    <property type="project" value="UniProtKB-KW"/>
</dbReference>
<sequence>MKIRVSTKKFEYFFLLFLLNFLSFIFKRKFYFRIRKTKFPFTINSFELDILKNFNWLEVAGFGETNKNIILNNFLNKKFIAGGLGLDRIYYFYKKINNIKEGDKSLISIYHPV</sequence>
<keyword evidence="3" id="KW-0067">ATP-binding</keyword>
<keyword evidence="6" id="KW-0812">Transmembrane</keyword>
<evidence type="ECO:0000259" key="7">
    <source>
        <dbReference type="Pfam" id="PF01409"/>
    </source>
</evidence>
<dbReference type="EMBL" id="HBUF01393876">
    <property type="protein sequence ID" value="CAG6734818.1"/>
    <property type="molecule type" value="Transcribed_RNA"/>
</dbReference>
<dbReference type="InterPro" id="IPR002319">
    <property type="entry name" value="Phenylalanyl-tRNA_Synthase"/>
</dbReference>
<dbReference type="SUPFAM" id="SSF55681">
    <property type="entry name" value="Class II aaRS and biotin synthetases"/>
    <property type="match status" value="1"/>
</dbReference>
<evidence type="ECO:0000256" key="3">
    <source>
        <dbReference type="ARBA" id="ARBA00022840"/>
    </source>
</evidence>
<keyword evidence="1 8" id="KW-0436">Ligase</keyword>
<evidence type="ECO:0000256" key="4">
    <source>
        <dbReference type="ARBA" id="ARBA00022917"/>
    </source>
</evidence>
<dbReference type="Gene3D" id="3.30.930.10">
    <property type="entry name" value="Bira Bifunctional Protein, Domain 2"/>
    <property type="match status" value="1"/>
</dbReference>
<evidence type="ECO:0000313" key="8">
    <source>
        <dbReference type="EMBL" id="CAG6734818.1"/>
    </source>
</evidence>
<dbReference type="InterPro" id="IPR045864">
    <property type="entry name" value="aa-tRNA-synth_II/BPL/LPL"/>
</dbReference>
<dbReference type="AlphaFoldDB" id="A0A8D9DZ38"/>
<proteinExistence type="predicted"/>
<evidence type="ECO:0000256" key="6">
    <source>
        <dbReference type="SAM" id="Phobius"/>
    </source>
</evidence>
<keyword evidence="5" id="KW-0030">Aminoacyl-tRNA synthetase</keyword>
<protein>
    <submittedName>
        <fullName evidence="8">Phenylalanine--tRNA ligase alpha subunit</fullName>
    </submittedName>
</protein>
<evidence type="ECO:0000256" key="2">
    <source>
        <dbReference type="ARBA" id="ARBA00022741"/>
    </source>
</evidence>
<evidence type="ECO:0000256" key="5">
    <source>
        <dbReference type="ARBA" id="ARBA00023146"/>
    </source>
</evidence>
<dbReference type="GO" id="GO:0043039">
    <property type="term" value="P:tRNA aminoacylation"/>
    <property type="evidence" value="ECO:0007669"/>
    <property type="project" value="InterPro"/>
</dbReference>
<reference evidence="8" key="1">
    <citation type="submission" date="2021-05" db="EMBL/GenBank/DDBJ databases">
        <authorList>
            <person name="Alioto T."/>
            <person name="Alioto T."/>
            <person name="Gomez Garrido J."/>
        </authorList>
    </citation>
    <scope>NUCLEOTIDE SEQUENCE</scope>
</reference>
<feature type="domain" description="Phenylalanyl-tRNA synthetase" evidence="7">
    <location>
        <begin position="17"/>
        <end position="101"/>
    </location>
</feature>
<keyword evidence="6" id="KW-0472">Membrane</keyword>